<dbReference type="AlphaFoldDB" id="A0A6P8HGF1"/>
<dbReference type="PRINTS" id="PR00722">
    <property type="entry name" value="CHYMOTRYPSIN"/>
</dbReference>
<keyword evidence="3 9" id="KW-0732">Signal</keyword>
<dbReference type="RefSeq" id="XP_031555484.1">
    <property type="nucleotide sequence ID" value="XM_031699624.1"/>
</dbReference>
<dbReference type="Gene3D" id="2.40.10.10">
    <property type="entry name" value="Trypsin-like serine proteases"/>
    <property type="match status" value="1"/>
</dbReference>
<evidence type="ECO:0000256" key="4">
    <source>
        <dbReference type="ARBA" id="ARBA00022801"/>
    </source>
</evidence>
<evidence type="ECO:0000256" key="3">
    <source>
        <dbReference type="ARBA" id="ARBA00022729"/>
    </source>
</evidence>
<evidence type="ECO:0000256" key="8">
    <source>
        <dbReference type="RuleBase" id="RU363034"/>
    </source>
</evidence>
<keyword evidence="12" id="KW-1185">Reference proteome</keyword>
<comment type="caution">
    <text evidence="7">Lacks conserved residue(s) required for the propagation of feature annotation.</text>
</comment>
<dbReference type="FunCoup" id="A0A6P8HGF1">
    <property type="interactions" value="181"/>
</dbReference>
<keyword evidence="5 8" id="KW-0720">Serine protease</keyword>
<dbReference type="FunFam" id="2.40.10.10:FF:000120">
    <property type="entry name" value="Putative serine protease"/>
    <property type="match status" value="1"/>
</dbReference>
<keyword evidence="6" id="KW-1015">Disulfide bond</keyword>
<dbReference type="GO" id="GO:0090729">
    <property type="term" value="F:toxin activity"/>
    <property type="evidence" value="ECO:0007669"/>
    <property type="project" value="UniProtKB-KW"/>
</dbReference>
<dbReference type="InterPro" id="IPR050127">
    <property type="entry name" value="Serine_Proteases_S1"/>
</dbReference>
<dbReference type="PANTHER" id="PTHR24264:SF54">
    <property type="entry name" value="PEPTIDASE S1 DOMAIN-CONTAINING PROTEIN"/>
    <property type="match status" value="1"/>
</dbReference>
<keyword evidence="4 8" id="KW-0378">Hydrolase</keyword>
<sequence>MAAKCFLFRIFFFIWVAEMCKAYPKNVKGFLPRVSKPQCETPVKRIIGGEIATPNQWPWQAQILRWKKENNSYVHRCGGSLFNLEWVVTAAHCVFDQEVSALKVRLGEYQRNVTDISEQDFTVSAVHLHSRFLADSEYAYDIAILRLNRTVKTSCAVYPICLPRLYDQVPIGKECFLTGWGMNEFGGDKSNFLRLVKLPVVSYQDCYDRNKKKHRVDRFSSICVGTVDGNQTQSGCHGDSGGPLACQDDNGRWELQGVVSWGDHHCGNAYYSVFTRVSSFVDWIGQKMASAPLQKTVKCVDTHYYCKEWKEKGWCDQRYFEHMLKGYYCKKTCGAC</sequence>
<dbReference type="GeneID" id="116292337"/>
<keyword evidence="1" id="KW-0800">Toxin</keyword>
<dbReference type="PROSITE" id="PS00134">
    <property type="entry name" value="TRYPSIN_HIS"/>
    <property type="match status" value="1"/>
</dbReference>
<dbReference type="InParanoid" id="A0A6P8HGF1"/>
<dbReference type="PROSITE" id="PS00135">
    <property type="entry name" value="TRYPSIN_SER"/>
    <property type="match status" value="1"/>
</dbReference>
<dbReference type="OrthoDB" id="6380398at2759"/>
<dbReference type="InterPro" id="IPR001314">
    <property type="entry name" value="Peptidase_S1A"/>
</dbReference>
<evidence type="ECO:0000256" key="9">
    <source>
        <dbReference type="SAM" id="SignalP"/>
    </source>
</evidence>
<dbReference type="InterPro" id="IPR033116">
    <property type="entry name" value="TRYPSIN_SER"/>
</dbReference>
<dbReference type="Proteomes" id="UP000515163">
    <property type="component" value="Unplaced"/>
</dbReference>
<proteinExistence type="predicted"/>
<feature type="chain" id="PRO_5028295669" evidence="9">
    <location>
        <begin position="23"/>
        <end position="336"/>
    </location>
</feature>
<name>A0A6P8HGF1_ACTTE</name>
<dbReference type="PROSITE" id="PS50240">
    <property type="entry name" value="TRYPSIN_DOM"/>
    <property type="match status" value="1"/>
</dbReference>
<organism evidence="12 13">
    <name type="scientific">Actinia tenebrosa</name>
    <name type="common">Australian red waratah sea anemone</name>
    <dbReference type="NCBI Taxonomy" id="6105"/>
    <lineage>
        <taxon>Eukaryota</taxon>
        <taxon>Metazoa</taxon>
        <taxon>Cnidaria</taxon>
        <taxon>Anthozoa</taxon>
        <taxon>Hexacorallia</taxon>
        <taxon>Actiniaria</taxon>
        <taxon>Actiniidae</taxon>
        <taxon>Actinia</taxon>
    </lineage>
</organism>
<dbReference type="SMART" id="SM00020">
    <property type="entry name" value="Tryp_SPc"/>
    <property type="match status" value="1"/>
</dbReference>
<evidence type="ECO:0000313" key="13">
    <source>
        <dbReference type="RefSeq" id="XP_031555484.1"/>
    </source>
</evidence>
<dbReference type="InterPro" id="IPR018114">
    <property type="entry name" value="TRYPSIN_HIS"/>
</dbReference>
<dbReference type="InterPro" id="IPR001254">
    <property type="entry name" value="Trypsin_dom"/>
</dbReference>
<dbReference type="GO" id="GO:0004252">
    <property type="term" value="F:serine-type endopeptidase activity"/>
    <property type="evidence" value="ECO:0007669"/>
    <property type="project" value="InterPro"/>
</dbReference>
<dbReference type="GO" id="GO:0005615">
    <property type="term" value="C:extracellular space"/>
    <property type="evidence" value="ECO:0007669"/>
    <property type="project" value="TreeGrafter"/>
</dbReference>
<dbReference type="PROSITE" id="PS51670">
    <property type="entry name" value="SHKT"/>
    <property type="match status" value="1"/>
</dbReference>
<evidence type="ECO:0000256" key="2">
    <source>
        <dbReference type="ARBA" id="ARBA00022670"/>
    </source>
</evidence>
<evidence type="ECO:0000313" key="12">
    <source>
        <dbReference type="Proteomes" id="UP000515163"/>
    </source>
</evidence>
<evidence type="ECO:0000259" key="10">
    <source>
        <dbReference type="PROSITE" id="PS50240"/>
    </source>
</evidence>
<feature type="domain" description="ShKT" evidence="11">
    <location>
        <begin position="299"/>
        <end position="336"/>
    </location>
</feature>
<dbReference type="Gene3D" id="1.10.10.1940">
    <property type="match status" value="1"/>
</dbReference>
<keyword evidence="2 8" id="KW-0645">Protease</keyword>
<gene>
    <name evidence="13" type="primary">LOC116292337</name>
</gene>
<dbReference type="InterPro" id="IPR003582">
    <property type="entry name" value="ShKT_dom"/>
</dbReference>
<dbReference type="InterPro" id="IPR043504">
    <property type="entry name" value="Peptidase_S1_PA_chymotrypsin"/>
</dbReference>
<accession>A0A6P8HGF1</accession>
<evidence type="ECO:0000256" key="5">
    <source>
        <dbReference type="ARBA" id="ARBA00022825"/>
    </source>
</evidence>
<dbReference type="PANTHER" id="PTHR24264">
    <property type="entry name" value="TRYPSIN-RELATED"/>
    <property type="match status" value="1"/>
</dbReference>
<dbReference type="Pfam" id="PF01549">
    <property type="entry name" value="ShK"/>
    <property type="match status" value="1"/>
</dbReference>
<dbReference type="SUPFAM" id="SSF50494">
    <property type="entry name" value="Trypsin-like serine proteases"/>
    <property type="match status" value="1"/>
</dbReference>
<protein>
    <submittedName>
        <fullName evidence="13">Elastase-1-like</fullName>
    </submittedName>
</protein>
<dbReference type="KEGG" id="aten:116292337"/>
<reference evidence="13" key="1">
    <citation type="submission" date="2025-08" db="UniProtKB">
        <authorList>
            <consortium name="RefSeq"/>
        </authorList>
    </citation>
    <scope>IDENTIFICATION</scope>
    <source>
        <tissue evidence="13">Tentacle</tissue>
    </source>
</reference>
<dbReference type="GO" id="GO:0006508">
    <property type="term" value="P:proteolysis"/>
    <property type="evidence" value="ECO:0007669"/>
    <property type="project" value="UniProtKB-KW"/>
</dbReference>
<dbReference type="CDD" id="cd00190">
    <property type="entry name" value="Tryp_SPc"/>
    <property type="match status" value="1"/>
</dbReference>
<feature type="domain" description="Peptidase S1" evidence="10">
    <location>
        <begin position="46"/>
        <end position="289"/>
    </location>
</feature>
<feature type="signal peptide" evidence="9">
    <location>
        <begin position="1"/>
        <end position="22"/>
    </location>
</feature>
<evidence type="ECO:0000259" key="11">
    <source>
        <dbReference type="PROSITE" id="PS51670"/>
    </source>
</evidence>
<evidence type="ECO:0000256" key="7">
    <source>
        <dbReference type="PROSITE-ProRule" id="PRU01005"/>
    </source>
</evidence>
<evidence type="ECO:0000256" key="6">
    <source>
        <dbReference type="ARBA" id="ARBA00023157"/>
    </source>
</evidence>
<dbReference type="Pfam" id="PF00089">
    <property type="entry name" value="Trypsin"/>
    <property type="match status" value="1"/>
</dbReference>
<dbReference type="InterPro" id="IPR009003">
    <property type="entry name" value="Peptidase_S1_PA"/>
</dbReference>
<evidence type="ECO:0000256" key="1">
    <source>
        <dbReference type="ARBA" id="ARBA00022656"/>
    </source>
</evidence>